<proteinExistence type="predicted"/>
<dbReference type="GeneID" id="7833555"/>
<dbReference type="HOGENOM" id="CLU_293470_0_0_1"/>
<keyword evidence="1" id="KW-0175">Coiled coil</keyword>
<organism evidence="5 6">
    <name type="scientific">Tetrahymena thermophila (strain SB210)</name>
    <dbReference type="NCBI Taxonomy" id="312017"/>
    <lineage>
        <taxon>Eukaryota</taxon>
        <taxon>Sar</taxon>
        <taxon>Alveolata</taxon>
        <taxon>Ciliophora</taxon>
        <taxon>Intramacronucleata</taxon>
        <taxon>Oligohymenophorea</taxon>
        <taxon>Hymenostomatida</taxon>
        <taxon>Tetrahymenina</taxon>
        <taxon>Tetrahymenidae</taxon>
        <taxon>Tetrahymena</taxon>
    </lineage>
</organism>
<dbReference type="PANTHER" id="PTHR13018:SF83">
    <property type="entry name" value="RRM DOMAIN-CONTAINING PROTEIN"/>
    <property type="match status" value="1"/>
</dbReference>
<dbReference type="Proteomes" id="UP000009168">
    <property type="component" value="Unassembled WGS sequence"/>
</dbReference>
<feature type="region of interest" description="Disordered" evidence="2">
    <location>
        <begin position="914"/>
        <end position="959"/>
    </location>
</feature>
<feature type="transmembrane region" description="Helical" evidence="3">
    <location>
        <begin position="698"/>
        <end position="720"/>
    </location>
</feature>
<feature type="region of interest" description="Disordered" evidence="2">
    <location>
        <begin position="1"/>
        <end position="21"/>
    </location>
</feature>
<feature type="transmembrane region" description="Helical" evidence="3">
    <location>
        <begin position="220"/>
        <end position="239"/>
    </location>
</feature>
<dbReference type="GO" id="GO:0005886">
    <property type="term" value="C:plasma membrane"/>
    <property type="evidence" value="ECO:0007669"/>
    <property type="project" value="TreeGrafter"/>
</dbReference>
<evidence type="ECO:0000313" key="5">
    <source>
        <dbReference type="EMBL" id="EAR86342.2"/>
    </source>
</evidence>
<name>Q22MZ7_TETTS</name>
<reference evidence="6" key="1">
    <citation type="journal article" date="2006" name="PLoS Biol.">
        <title>Macronuclear genome sequence of the ciliate Tetrahymena thermophila, a model eukaryote.</title>
        <authorList>
            <person name="Eisen J.A."/>
            <person name="Coyne R.S."/>
            <person name="Wu M."/>
            <person name="Wu D."/>
            <person name="Thiagarajan M."/>
            <person name="Wortman J.R."/>
            <person name="Badger J.H."/>
            <person name="Ren Q."/>
            <person name="Amedeo P."/>
            <person name="Jones K.M."/>
            <person name="Tallon L.J."/>
            <person name="Delcher A.L."/>
            <person name="Salzberg S.L."/>
            <person name="Silva J.C."/>
            <person name="Haas B.J."/>
            <person name="Majoros W.H."/>
            <person name="Farzad M."/>
            <person name="Carlton J.M."/>
            <person name="Smith R.K. Jr."/>
            <person name="Garg J."/>
            <person name="Pearlman R.E."/>
            <person name="Karrer K.M."/>
            <person name="Sun L."/>
            <person name="Manning G."/>
            <person name="Elde N.C."/>
            <person name="Turkewitz A.P."/>
            <person name="Asai D.J."/>
            <person name="Wilkes D.E."/>
            <person name="Wang Y."/>
            <person name="Cai H."/>
            <person name="Collins K."/>
            <person name="Stewart B.A."/>
            <person name="Lee S.R."/>
            <person name="Wilamowska K."/>
            <person name="Weinberg Z."/>
            <person name="Ruzzo W.L."/>
            <person name="Wloga D."/>
            <person name="Gaertig J."/>
            <person name="Frankel J."/>
            <person name="Tsao C.-C."/>
            <person name="Gorovsky M.A."/>
            <person name="Keeling P.J."/>
            <person name="Waller R.F."/>
            <person name="Patron N.J."/>
            <person name="Cherry J.M."/>
            <person name="Stover N.A."/>
            <person name="Krieger C.J."/>
            <person name="del Toro C."/>
            <person name="Ryder H.F."/>
            <person name="Williamson S.C."/>
            <person name="Barbeau R.A."/>
            <person name="Hamilton E.P."/>
            <person name="Orias E."/>
        </authorList>
    </citation>
    <scope>NUCLEOTIDE SEQUENCE [LARGE SCALE GENOMIC DNA]</scope>
    <source>
        <strain evidence="6">SB210</strain>
    </source>
</reference>
<feature type="compositionally biased region" description="Polar residues" evidence="2">
    <location>
        <begin position="1"/>
        <end position="12"/>
    </location>
</feature>
<feature type="coiled-coil region" evidence="1">
    <location>
        <begin position="369"/>
        <end position="407"/>
    </location>
</feature>
<dbReference type="EMBL" id="GG662720">
    <property type="protein sequence ID" value="EAR86342.2"/>
    <property type="molecule type" value="Genomic_DNA"/>
</dbReference>
<dbReference type="PANTHER" id="PTHR13018">
    <property type="entry name" value="PROBABLE MEMBRANE PROTEIN DUF221-RELATED"/>
    <property type="match status" value="1"/>
</dbReference>
<feature type="region of interest" description="Disordered" evidence="2">
    <location>
        <begin position="68"/>
        <end position="130"/>
    </location>
</feature>
<keyword evidence="3 5" id="KW-0812">Transmembrane</keyword>
<feature type="domain" description="CSC1/OSCA1-like cytosolic" evidence="4">
    <location>
        <begin position="308"/>
        <end position="495"/>
    </location>
</feature>
<evidence type="ECO:0000256" key="1">
    <source>
        <dbReference type="SAM" id="Coils"/>
    </source>
</evidence>
<feature type="transmembrane region" description="Helical" evidence="3">
    <location>
        <begin position="268"/>
        <end position="287"/>
    </location>
</feature>
<dbReference type="KEGG" id="tet:TTHERM_00028770"/>
<evidence type="ECO:0000256" key="3">
    <source>
        <dbReference type="SAM" id="Phobius"/>
    </source>
</evidence>
<keyword evidence="3" id="KW-1133">Transmembrane helix</keyword>
<feature type="region of interest" description="Disordered" evidence="2">
    <location>
        <begin position="864"/>
        <end position="887"/>
    </location>
</feature>
<dbReference type="InterPro" id="IPR027815">
    <property type="entry name" value="CSC1/OSCA1-like_cyt"/>
</dbReference>
<feature type="transmembrane region" description="Helical" evidence="3">
    <location>
        <begin position="509"/>
        <end position="533"/>
    </location>
</feature>
<dbReference type="Pfam" id="PF14703">
    <property type="entry name" value="PHM7_cyt"/>
    <property type="match status" value="1"/>
</dbReference>
<feature type="transmembrane region" description="Helical" evidence="3">
    <location>
        <begin position="771"/>
        <end position="799"/>
    </location>
</feature>
<feature type="transmembrane region" description="Helical" evidence="3">
    <location>
        <begin position="545"/>
        <end position="565"/>
    </location>
</feature>
<gene>
    <name evidence="5" type="ORF">TTHERM_00028770</name>
</gene>
<keyword evidence="6" id="KW-1185">Reference proteome</keyword>
<dbReference type="GO" id="GO:0005227">
    <property type="term" value="F:calcium-activated cation channel activity"/>
    <property type="evidence" value="ECO:0007669"/>
    <property type="project" value="InterPro"/>
</dbReference>
<evidence type="ECO:0000259" key="4">
    <source>
        <dbReference type="Pfam" id="PF14703"/>
    </source>
</evidence>
<feature type="compositionally biased region" description="Low complexity" evidence="2">
    <location>
        <begin position="914"/>
        <end position="929"/>
    </location>
</feature>
<dbReference type="InParanoid" id="Q22MZ7"/>
<feature type="compositionally biased region" description="Basic residues" evidence="2">
    <location>
        <begin position="865"/>
        <end position="878"/>
    </location>
</feature>
<feature type="transmembrane region" description="Helical" evidence="3">
    <location>
        <begin position="627"/>
        <end position="648"/>
    </location>
</feature>
<feature type="compositionally biased region" description="Basic and acidic residues" evidence="2">
    <location>
        <begin position="117"/>
        <end position="127"/>
    </location>
</feature>
<accession>Q22MZ7</accession>
<protein>
    <submittedName>
        <fullName evidence="5">Transmembrane protein, putative</fullName>
    </submittedName>
</protein>
<dbReference type="InterPro" id="IPR045122">
    <property type="entry name" value="Csc1-like"/>
</dbReference>
<feature type="coiled-coil region" evidence="1">
    <location>
        <begin position="1032"/>
        <end position="1066"/>
    </location>
</feature>
<dbReference type="RefSeq" id="XP_976873.2">
    <property type="nucleotide sequence ID" value="XM_971780.3"/>
</dbReference>
<feature type="compositionally biased region" description="Polar residues" evidence="2">
    <location>
        <begin position="75"/>
        <end position="102"/>
    </location>
</feature>
<keyword evidence="3" id="KW-0472">Membrane</keyword>
<sequence>MNGNETKNTLTTPLMGGGGIRSKKGTFILQKQGSYNLDSVNTNKNEKQSKVSINEKSSKIIKQGSLNITHDHHSNSPQNQQNLEQQKIGSEAKANSQANISINAGRESNFHQSNIRSSKEIGHEQSRKSSLHTRRLTNQYYIVRKEFDPFKSPPDLSLAENHKKARLVGWATEEQKLNQENYCPCCYSIIEKNQFNISCDEKELAFLGVGYAQIFLLNKFFGFLIVVIFVLGGSLLLFVKNQINCYDKCLSILGIGIMANKEDDIEQMHPFLQILMAMFIIASILYAKKRIQKRITKFNEGYVSPCEYTIMVQNLPLDARKEELKRHFQKLMNRQIITVNMAYDIEKYNEAIDSKSEDILTYNTNKYQIKQLQTQLESQQGLTESKKEKIMNKINQIQGKNEFLLSEMKINDEFIDRFEKDCDNDRDPSKFLGTAFITFNDTVPVNSIVDEWGYTWINILKFIFFRWVTPPFIEYKEKLLIIRKAPAPADIIWENLRFSLPKNIANNTFMLCFSFIILYICFKIQFLVMYYIYPLKKQSYEEHSFILMIRGSLLSICVVIVNLALRNTMYHFTKFQRFDHHTKLLNAYINKYIFLYFFNSAFMPYVVHAQLDQGNINIELLVWDIHFIIIATSISTPLSKVFDPVMFYKLYKRWRIKSYPPEDCPYTQKEANMWFEGHPIEIADSYAYIARNLFLSAWYAQVAPFGIIFSMLGLICNHYIDKYCLLRIHPTPELITEEVYSKVIFALDLIPFIYLCGCIEYNLKNIESTNVFAIIFNFITEGGAIVGLFLSLICIIFHYKRKTKAKGAQKENRPYNEVRTLFPTEYDRCNPVTASKASIEYIKFLYNQKAVYLSANMQEMIGVQSHKKGSKKKRKSKKQIVDGTNLNHLLKSGSQQYQEKFLLNHQQSKSKLLSSQNLQQYSSYSSSSDSDSESSDSDSSNNNDQNETKKDIELNPIQLPKNIEESNTYQANDDQSNKARNGTLFYQRQSIPTIASSFQNFIHGHSTFYIEHTLVPHNQESSESDKPLDINIQKVESKSIENEEELKTYLEKNKQIESLKNIQEENKQTKE</sequence>
<evidence type="ECO:0000313" key="6">
    <source>
        <dbReference type="Proteomes" id="UP000009168"/>
    </source>
</evidence>
<dbReference type="OrthoDB" id="288963at2759"/>
<evidence type="ECO:0000256" key="2">
    <source>
        <dbReference type="SAM" id="MobiDB-lite"/>
    </source>
</evidence>
<feature type="transmembrane region" description="Helical" evidence="3">
    <location>
        <begin position="585"/>
        <end position="607"/>
    </location>
</feature>
<dbReference type="AlphaFoldDB" id="Q22MZ7"/>